<dbReference type="InterPro" id="IPR007112">
    <property type="entry name" value="Expansin/allergen_DPBB_dom"/>
</dbReference>
<dbReference type="InterPro" id="IPR007117">
    <property type="entry name" value="Expansin_CBD"/>
</dbReference>
<dbReference type="STRING" id="59895.A0A103XRB1"/>
<dbReference type="Gene3D" id="2.60.40.760">
    <property type="entry name" value="Expansin, cellulose-binding-like domain"/>
    <property type="match status" value="1"/>
</dbReference>
<dbReference type="PROSITE" id="PS50843">
    <property type="entry name" value="EXPANSIN_CBD"/>
    <property type="match status" value="1"/>
</dbReference>
<dbReference type="GO" id="GO:0005576">
    <property type="term" value="C:extracellular region"/>
    <property type="evidence" value="ECO:0007669"/>
    <property type="project" value="InterPro"/>
</dbReference>
<accession>A0A103XRB1</accession>
<keyword evidence="12" id="KW-1185">Reference proteome</keyword>
<comment type="function">
    <text evidence="7">Causes loosening and extension of plant cell walls by disrupting non-covalent bonding between cellulose microfibrils and matrix glucans. No enzymatic activity has been found.</text>
</comment>
<keyword evidence="6 7" id="KW-0961">Cell wall biogenesis/degradation</keyword>
<sequence>MASFHHSYVFCIIVLFGSVLVRAVYSIPRAPIVYRPSPWTLAHATFYGDESASSTMGGACGYGNLMTNGYSTNTAALSSTIFRDGYACGQCYQIRCVESPWCSKGIATITATNLCPPNWSQDSNKGGWVPCVRKGGVRFSFQGNGYWLLVYVMNVGGAGDIRSMWVKGTKTAWISMSHNWGASYQAFATLRGQALSFRLTSYTTKQTITAYNVAPANWNLGLTYQANVNFH</sequence>
<keyword evidence="2 7" id="KW-0134">Cell wall</keyword>
<dbReference type="Pfam" id="PF01357">
    <property type="entry name" value="Expansin_C"/>
    <property type="match status" value="1"/>
</dbReference>
<evidence type="ECO:0000256" key="4">
    <source>
        <dbReference type="ARBA" id="ARBA00022729"/>
    </source>
</evidence>
<dbReference type="GO" id="GO:0016020">
    <property type="term" value="C:membrane"/>
    <property type="evidence" value="ECO:0007669"/>
    <property type="project" value="UniProtKB-SubCell"/>
</dbReference>
<comment type="similarity">
    <text evidence="1 7">Belongs to the expansin family. Expansin A subfamily.</text>
</comment>
<dbReference type="SUPFAM" id="SSF50685">
    <property type="entry name" value="Barwin-like endoglucanases"/>
    <property type="match status" value="1"/>
</dbReference>
<feature type="transmembrane region" description="Helical" evidence="8">
    <location>
        <begin position="6"/>
        <end position="25"/>
    </location>
</feature>
<keyword evidence="5 8" id="KW-0472">Membrane</keyword>
<evidence type="ECO:0000259" key="9">
    <source>
        <dbReference type="PROSITE" id="PS50842"/>
    </source>
</evidence>
<keyword evidence="3 7" id="KW-0964">Secreted</keyword>
<dbReference type="PROSITE" id="PS50842">
    <property type="entry name" value="EXPANSIN_EG45"/>
    <property type="match status" value="1"/>
</dbReference>
<evidence type="ECO:0000313" key="12">
    <source>
        <dbReference type="Proteomes" id="UP000243975"/>
    </source>
</evidence>
<comment type="subcellular location">
    <subcellularLocation>
        <location evidence="7">Secreted</location>
        <location evidence="7">Cell wall</location>
    </subcellularLocation>
    <subcellularLocation>
        <location evidence="7">Membrane</location>
        <topology evidence="7">Peripheral membrane protein</topology>
    </subcellularLocation>
</comment>
<evidence type="ECO:0000256" key="8">
    <source>
        <dbReference type="SAM" id="Phobius"/>
    </source>
</evidence>
<evidence type="ECO:0000256" key="7">
    <source>
        <dbReference type="RuleBase" id="RU365023"/>
    </source>
</evidence>
<dbReference type="InterPro" id="IPR009009">
    <property type="entry name" value="RlpA-like_DPBB"/>
</dbReference>
<dbReference type="GO" id="GO:0009653">
    <property type="term" value="P:anatomical structure morphogenesis"/>
    <property type="evidence" value="ECO:0007669"/>
    <property type="project" value="UniProtKB-ARBA"/>
</dbReference>
<protein>
    <recommendedName>
        <fullName evidence="7">Expansin</fullName>
    </recommendedName>
</protein>
<evidence type="ECO:0000259" key="10">
    <source>
        <dbReference type="PROSITE" id="PS50843"/>
    </source>
</evidence>
<evidence type="ECO:0000256" key="3">
    <source>
        <dbReference type="ARBA" id="ARBA00022525"/>
    </source>
</evidence>
<dbReference type="Proteomes" id="UP000243975">
    <property type="component" value="Unassembled WGS sequence"/>
</dbReference>
<feature type="domain" description="Expansin-like CBD" evidence="10">
    <location>
        <begin position="146"/>
        <end position="226"/>
    </location>
</feature>
<dbReference type="InterPro" id="IPR007118">
    <property type="entry name" value="Expan_Lol_pI"/>
</dbReference>
<dbReference type="AlphaFoldDB" id="A0A103XRB1"/>
<dbReference type="EMBL" id="LEKV01004388">
    <property type="protein sequence ID" value="KVH95446.1"/>
    <property type="molecule type" value="Genomic_DNA"/>
</dbReference>
<gene>
    <name evidence="11" type="ORF">Ccrd_002486</name>
</gene>
<evidence type="ECO:0000256" key="6">
    <source>
        <dbReference type="ARBA" id="ARBA00023316"/>
    </source>
</evidence>
<dbReference type="InterPro" id="IPR036749">
    <property type="entry name" value="Expansin_CBD_sf"/>
</dbReference>
<dbReference type="Pfam" id="PF03330">
    <property type="entry name" value="DPBB_1"/>
    <property type="match status" value="1"/>
</dbReference>
<evidence type="ECO:0000256" key="5">
    <source>
        <dbReference type="ARBA" id="ARBA00023136"/>
    </source>
</evidence>
<evidence type="ECO:0000313" key="11">
    <source>
        <dbReference type="EMBL" id="KVH95446.1"/>
    </source>
</evidence>
<dbReference type="PRINTS" id="PR01225">
    <property type="entry name" value="EXPANSNFAMLY"/>
</dbReference>
<dbReference type="InterPro" id="IPR002963">
    <property type="entry name" value="Expansin"/>
</dbReference>
<feature type="domain" description="Expansin-like EG45" evidence="9">
    <location>
        <begin position="57"/>
        <end position="128"/>
    </location>
</feature>
<keyword evidence="8" id="KW-0812">Transmembrane</keyword>
<proteinExistence type="inferred from homology"/>
<keyword evidence="8" id="KW-1133">Transmembrane helix</keyword>
<keyword evidence="4" id="KW-0732">Signal</keyword>
<evidence type="ECO:0000256" key="2">
    <source>
        <dbReference type="ARBA" id="ARBA00022512"/>
    </source>
</evidence>
<name>A0A103XRB1_CYNCS</name>
<dbReference type="InterPro" id="IPR036908">
    <property type="entry name" value="RlpA-like_sf"/>
</dbReference>
<reference evidence="11 12" key="1">
    <citation type="journal article" date="2016" name="Sci. Rep.">
        <title>The genome sequence of the outbreeding globe artichoke constructed de novo incorporating a phase-aware low-pass sequencing strategy of F1 progeny.</title>
        <authorList>
            <person name="Scaglione D."/>
            <person name="Reyes-Chin-Wo S."/>
            <person name="Acquadro A."/>
            <person name="Froenicke L."/>
            <person name="Portis E."/>
            <person name="Beitel C."/>
            <person name="Tirone M."/>
            <person name="Mauro R."/>
            <person name="Lo Monaco A."/>
            <person name="Mauromicale G."/>
            <person name="Faccioli P."/>
            <person name="Cattivelli L."/>
            <person name="Rieseberg L."/>
            <person name="Michelmore R."/>
            <person name="Lanteri S."/>
        </authorList>
    </citation>
    <scope>NUCLEOTIDE SEQUENCE [LARGE SCALE GENOMIC DNA]</scope>
    <source>
        <strain evidence="11">2C</strain>
    </source>
</reference>
<dbReference type="Gramene" id="KVH95446">
    <property type="protein sequence ID" value="KVH95446"/>
    <property type="gene ID" value="Ccrd_002486"/>
</dbReference>
<evidence type="ECO:0000256" key="1">
    <source>
        <dbReference type="ARBA" id="ARBA00005392"/>
    </source>
</evidence>
<dbReference type="GO" id="GO:0009664">
    <property type="term" value="P:plant-type cell wall organization"/>
    <property type="evidence" value="ECO:0007669"/>
    <property type="project" value="InterPro"/>
</dbReference>
<dbReference type="PANTHER" id="PTHR31867">
    <property type="entry name" value="EXPANSIN-A15"/>
    <property type="match status" value="1"/>
</dbReference>
<dbReference type="Gene3D" id="2.40.40.10">
    <property type="entry name" value="RlpA-like domain"/>
    <property type="match status" value="1"/>
</dbReference>
<dbReference type="PRINTS" id="PR01226">
    <property type="entry name" value="EXPANSIN"/>
</dbReference>
<dbReference type="SMART" id="SM00837">
    <property type="entry name" value="DPBB_1"/>
    <property type="match status" value="1"/>
</dbReference>
<organism evidence="11 12">
    <name type="scientific">Cynara cardunculus var. scolymus</name>
    <name type="common">Globe artichoke</name>
    <name type="synonym">Cynara scolymus</name>
    <dbReference type="NCBI Taxonomy" id="59895"/>
    <lineage>
        <taxon>Eukaryota</taxon>
        <taxon>Viridiplantae</taxon>
        <taxon>Streptophyta</taxon>
        <taxon>Embryophyta</taxon>
        <taxon>Tracheophyta</taxon>
        <taxon>Spermatophyta</taxon>
        <taxon>Magnoliopsida</taxon>
        <taxon>eudicotyledons</taxon>
        <taxon>Gunneridae</taxon>
        <taxon>Pentapetalae</taxon>
        <taxon>asterids</taxon>
        <taxon>campanulids</taxon>
        <taxon>Asterales</taxon>
        <taxon>Asteraceae</taxon>
        <taxon>Carduoideae</taxon>
        <taxon>Cardueae</taxon>
        <taxon>Carduinae</taxon>
        <taxon>Cynara</taxon>
    </lineage>
</organism>
<dbReference type="OMA" id="WAQESNN"/>
<dbReference type="SUPFAM" id="SSF49590">
    <property type="entry name" value="PHL pollen allergen"/>
    <property type="match status" value="1"/>
</dbReference>
<comment type="caution">
    <text evidence="11">The sequence shown here is derived from an EMBL/GenBank/DDBJ whole genome shotgun (WGS) entry which is preliminary data.</text>
</comment>